<evidence type="ECO:0000313" key="4">
    <source>
        <dbReference type="Proteomes" id="UP000739180"/>
    </source>
</evidence>
<dbReference type="Proteomes" id="UP000739180">
    <property type="component" value="Unassembled WGS sequence"/>
</dbReference>
<organism evidence="3 4">
    <name type="scientific">Alloalcanivorax gelatiniphagus</name>
    <dbReference type="NCBI Taxonomy" id="1194167"/>
    <lineage>
        <taxon>Bacteria</taxon>
        <taxon>Pseudomonadati</taxon>
        <taxon>Pseudomonadota</taxon>
        <taxon>Gammaproteobacteria</taxon>
        <taxon>Oceanospirillales</taxon>
        <taxon>Alcanivoracaceae</taxon>
        <taxon>Alloalcanivorax</taxon>
    </lineage>
</organism>
<dbReference type="InterPro" id="IPR042099">
    <property type="entry name" value="ANL_N_sf"/>
</dbReference>
<dbReference type="PROSITE" id="PS00455">
    <property type="entry name" value="AMP_BINDING"/>
    <property type="match status" value="1"/>
</dbReference>
<dbReference type="Gene3D" id="3.40.50.12780">
    <property type="entry name" value="N-terminal domain of ligase-like"/>
    <property type="match status" value="1"/>
</dbReference>
<dbReference type="RefSeq" id="WP_138771566.1">
    <property type="nucleotide sequence ID" value="NZ_JBHSSX010000070.1"/>
</dbReference>
<dbReference type="InterPro" id="IPR020845">
    <property type="entry name" value="AMP-binding_CS"/>
</dbReference>
<accession>A0ABY2XQM5</accession>
<dbReference type="Gene3D" id="3.30.300.30">
    <property type="match status" value="1"/>
</dbReference>
<dbReference type="NCBIfam" id="NF004837">
    <property type="entry name" value="PRK06187.1"/>
    <property type="match status" value="1"/>
</dbReference>
<evidence type="ECO:0000313" key="3">
    <source>
        <dbReference type="EMBL" id="TMW13990.1"/>
    </source>
</evidence>
<proteinExistence type="predicted"/>
<dbReference type="SUPFAM" id="SSF56801">
    <property type="entry name" value="Acetyl-CoA synthetase-like"/>
    <property type="match status" value="1"/>
</dbReference>
<dbReference type="EMBL" id="VCQT01000020">
    <property type="protein sequence ID" value="TMW13990.1"/>
    <property type="molecule type" value="Genomic_DNA"/>
</dbReference>
<evidence type="ECO:0000259" key="1">
    <source>
        <dbReference type="Pfam" id="PF00501"/>
    </source>
</evidence>
<name>A0ABY2XQM5_9GAMM</name>
<dbReference type="PANTHER" id="PTHR43201:SF32">
    <property type="entry name" value="2-SUCCINYLBENZOATE--COA LIGASE, CHLOROPLASTIC_PEROXISOMAL"/>
    <property type="match status" value="1"/>
</dbReference>
<keyword evidence="3" id="KW-0436">Ligase</keyword>
<dbReference type="PANTHER" id="PTHR43201">
    <property type="entry name" value="ACYL-COA SYNTHETASE"/>
    <property type="match status" value="1"/>
</dbReference>
<sequence length="518" mass="56424">MYLTQGLHRAVQQFPQRAVTVEDGRRRDYRTQMDRCARLAGALAGAGLVPGDRVAILALNGAVHWDYFPGLWWGGLVANPVNTRWSLKEMAYSLSDSGARVLLVDDAFLERIPELRRLCPGLQQVIHVGAAPTPAELTAYEPWLAAAEAVPDRRVGGDQLAVILYTGGTTGFPKGVMLSHSNLWSSAVGRLAETEVPSPFVTLMAVPLFHTAGLAKLVTQLIVGGTAVVEAGFRVDTVLADMAAERVTDVILVPSMIQMLIDHPTFADHDLSALEALTYGASPISQALLERAMAALPGARFMQSYGMTEASPVITVNPWWNHRGEALRNGRVRSAGRAGWGLEVRVVDPQGKELPPGTVGEVIARGDNVMLGYWNQPEQTAEVLRDGWLHTGDGGYMDEEGYLYIVDRLKDMIVSGGENVFCAEVENRLARHPAVASCAVIGVPHDQWGESVHAVVVLRPDSEVSEAALCDFCREELAGYKCPRSVEYRDSLPLSGAGKVLKNVLREPHWRGRDRRVS</sequence>
<feature type="domain" description="AMP-binding enzyme C-terminal" evidence="2">
    <location>
        <begin position="424"/>
        <end position="499"/>
    </location>
</feature>
<dbReference type="InterPro" id="IPR025110">
    <property type="entry name" value="AMP-bd_C"/>
</dbReference>
<dbReference type="InterPro" id="IPR000873">
    <property type="entry name" value="AMP-dep_synth/lig_dom"/>
</dbReference>
<reference evidence="3 4" key="1">
    <citation type="submission" date="2019-05" db="EMBL/GenBank/DDBJ databases">
        <title>Genome of Alcanivorax gelatiniphagus, an oil degrading marine bacteria.</title>
        <authorList>
            <person name="Kwon K.K."/>
        </authorList>
    </citation>
    <scope>NUCLEOTIDE SEQUENCE [LARGE SCALE GENOMIC DNA]</scope>
    <source>
        <strain evidence="3 4">MEBiC 08158</strain>
    </source>
</reference>
<keyword evidence="4" id="KW-1185">Reference proteome</keyword>
<comment type="caution">
    <text evidence="3">The sequence shown here is derived from an EMBL/GenBank/DDBJ whole genome shotgun (WGS) entry which is preliminary data.</text>
</comment>
<gene>
    <name evidence="3" type="ORF">FGS76_05195</name>
</gene>
<dbReference type="Pfam" id="PF13193">
    <property type="entry name" value="AMP-binding_C"/>
    <property type="match status" value="1"/>
</dbReference>
<feature type="domain" description="AMP-dependent synthetase/ligase" evidence="1">
    <location>
        <begin position="8"/>
        <end position="374"/>
    </location>
</feature>
<evidence type="ECO:0000259" key="2">
    <source>
        <dbReference type="Pfam" id="PF13193"/>
    </source>
</evidence>
<protein>
    <submittedName>
        <fullName evidence="3">Long-chain-fatty-acid--CoA ligase</fullName>
    </submittedName>
</protein>
<dbReference type="Pfam" id="PF00501">
    <property type="entry name" value="AMP-binding"/>
    <property type="match status" value="1"/>
</dbReference>
<dbReference type="GO" id="GO:0016874">
    <property type="term" value="F:ligase activity"/>
    <property type="evidence" value="ECO:0007669"/>
    <property type="project" value="UniProtKB-KW"/>
</dbReference>
<dbReference type="InterPro" id="IPR045851">
    <property type="entry name" value="AMP-bd_C_sf"/>
</dbReference>